<keyword evidence="1" id="KW-0677">Repeat</keyword>
<protein>
    <recommendedName>
        <fullName evidence="6">Ankyrin repeat protein</fullName>
    </recommendedName>
</protein>
<dbReference type="PANTHER" id="PTHR24123">
    <property type="entry name" value="ANKYRIN REPEAT-CONTAINING"/>
    <property type="match status" value="1"/>
</dbReference>
<dbReference type="Proteomes" id="UP000249458">
    <property type="component" value="Unassembled WGS sequence"/>
</dbReference>
<comment type="caution">
    <text evidence="4">The sequence shown here is derived from an EMBL/GenBank/DDBJ whole genome shotgun (WGS) entry which is preliminary data.</text>
</comment>
<evidence type="ECO:0000313" key="4">
    <source>
        <dbReference type="EMBL" id="RAP34656.1"/>
    </source>
</evidence>
<dbReference type="SUPFAM" id="SSF48403">
    <property type="entry name" value="Ankyrin repeat"/>
    <property type="match status" value="2"/>
</dbReference>
<evidence type="ECO:0000256" key="3">
    <source>
        <dbReference type="PROSITE-ProRule" id="PRU00023"/>
    </source>
</evidence>
<dbReference type="PANTHER" id="PTHR24123:SF33">
    <property type="entry name" value="PROTEIN HOS4"/>
    <property type="match status" value="1"/>
</dbReference>
<evidence type="ECO:0000313" key="5">
    <source>
        <dbReference type="Proteomes" id="UP000249458"/>
    </source>
</evidence>
<dbReference type="AlphaFoldDB" id="A0A364LFW5"/>
<dbReference type="Pfam" id="PF12796">
    <property type="entry name" value="Ank_2"/>
    <property type="match status" value="1"/>
</dbReference>
<accession>A0A364LFW5</accession>
<feature type="repeat" description="ANK" evidence="3">
    <location>
        <begin position="428"/>
        <end position="461"/>
    </location>
</feature>
<dbReference type="InterPro" id="IPR051165">
    <property type="entry name" value="Multifunctional_ANK_Repeat"/>
</dbReference>
<dbReference type="InterPro" id="IPR036770">
    <property type="entry name" value="Ankyrin_rpt-contain_sf"/>
</dbReference>
<dbReference type="SMART" id="SM00248">
    <property type="entry name" value="ANK"/>
    <property type="match status" value="11"/>
</dbReference>
<reference evidence="4 5" key="1">
    <citation type="submission" date="2017-02" db="EMBL/GenBank/DDBJ databases">
        <title>Legionella quilivanii strain from human: case report and whole genome sequencing analysis.</title>
        <authorList>
            <person name="Lalancette C."/>
            <person name="Leduc J.-M."/>
            <person name="Levesque S."/>
            <person name="Fournier E."/>
            <person name="Saoud J."/>
            <person name="Faucher S.P."/>
            <person name="Bernard K."/>
            <person name="Martineau C."/>
            <person name="Longtin J."/>
        </authorList>
    </citation>
    <scope>NUCLEOTIDE SEQUENCE [LARGE SCALE GENOMIC DNA]</scope>
    <source>
        <strain evidence="4 5">ID143958</strain>
    </source>
</reference>
<evidence type="ECO:0008006" key="6">
    <source>
        <dbReference type="Google" id="ProtNLM"/>
    </source>
</evidence>
<dbReference type="EMBL" id="MVJN01000015">
    <property type="protein sequence ID" value="RAP34656.1"/>
    <property type="molecule type" value="Genomic_DNA"/>
</dbReference>
<dbReference type="PROSITE" id="PS50088">
    <property type="entry name" value="ANK_REPEAT"/>
    <property type="match status" value="1"/>
</dbReference>
<dbReference type="RefSeq" id="WP_112220759.1">
    <property type="nucleotide sequence ID" value="NZ_MVJN01000015.1"/>
</dbReference>
<evidence type="ECO:0000256" key="1">
    <source>
        <dbReference type="ARBA" id="ARBA00022737"/>
    </source>
</evidence>
<evidence type="ECO:0000256" key="2">
    <source>
        <dbReference type="ARBA" id="ARBA00023043"/>
    </source>
</evidence>
<dbReference type="Gene3D" id="1.25.40.20">
    <property type="entry name" value="Ankyrin repeat-containing domain"/>
    <property type="match status" value="3"/>
</dbReference>
<name>A0A364LFW5_9GAMM</name>
<gene>
    <name evidence="4" type="ORF">B1207_15380</name>
</gene>
<dbReference type="InterPro" id="IPR002110">
    <property type="entry name" value="Ankyrin_rpt"/>
</dbReference>
<organism evidence="4 5">
    <name type="scientific">Legionella quinlivanii</name>
    <dbReference type="NCBI Taxonomy" id="45073"/>
    <lineage>
        <taxon>Bacteria</taxon>
        <taxon>Pseudomonadati</taxon>
        <taxon>Pseudomonadota</taxon>
        <taxon>Gammaproteobacteria</taxon>
        <taxon>Legionellales</taxon>
        <taxon>Legionellaceae</taxon>
        <taxon>Legionella</taxon>
    </lineage>
</organism>
<sequence length="742" mass="83194">MQGKFSESLTTRYFRDRALTATKVEYAKLLIDKIGDATSIDEIKALVDKQKHNAILKKSDHTSNLIVHLSRCSAMCDMVKREALKSITLESFRDAVLNKDYRAIQDHLQYFDPIQQVPDPQNANHQHWIIHYAVQTKDLATVQLIVESAKDYEFGKQYDVRRIGLDEAIKQGSADIVDYLLSMGAKPSPSVLYEAALLGNKQIVESLINAGASVEEAINLAYDRYGQWAGGREEYQQIANILFDYAAGSDFPSYNVFYPLELNNLCLFAVSVQGVPVRLDQLRQNHPKPENSLLTINGIYNLPGERRTAIIKNIEKIAELRGGILVANDGIAYLQSIACLAEYGDIELLKTRLQAGCNPNEVKQNYAYEPALILAISNDHLDIARLLASHPQMEKPTLKEAIKLCERDHPDLVEFLSLLYDVNALNEKGDAPIHIAAKKADIDAIKRLLSYPNIDVNKRNGAGHTALEIIAKRSDKPLEVSAIIKLLIEREADVGDCKNRSALYNAVAANNHEVVSLLIPHVDKSPIQYPSFTGTTERPWYDQLLSIGLYAKGNRSFNEMLVVLEILRDNGADLNAIDSNENSLIHLAVNMLPAANKATSAAQQFKYLHQGLDRGVNLEQEYRKQSIKGYADQFNKTYNFLLELIQLGVKPTVPNDKGMTPLHVLLKQHPFNWLEKSEAELKEMLKPFIETGDELHIADNKGKTPIQYAEKYNPGLVSLLNEIVEEMKPPIKEEPGPTKLKL</sequence>
<proteinExistence type="predicted"/>
<keyword evidence="2 3" id="KW-0040">ANK repeat</keyword>